<name>A0A9P9DCX3_9HYPO</name>
<dbReference type="Gene3D" id="3.40.710.10">
    <property type="entry name" value="DD-peptidase/beta-lactamase superfamily"/>
    <property type="match status" value="1"/>
</dbReference>
<accession>A0A9P9DCX3</accession>
<evidence type="ECO:0000313" key="2">
    <source>
        <dbReference type="Proteomes" id="UP000717696"/>
    </source>
</evidence>
<proteinExistence type="predicted"/>
<evidence type="ECO:0000313" key="1">
    <source>
        <dbReference type="EMBL" id="KAH7116654.1"/>
    </source>
</evidence>
<reference evidence="1" key="1">
    <citation type="journal article" date="2021" name="Nat. Commun.">
        <title>Genetic determinants of endophytism in the Arabidopsis root mycobiome.</title>
        <authorList>
            <person name="Mesny F."/>
            <person name="Miyauchi S."/>
            <person name="Thiergart T."/>
            <person name="Pickel B."/>
            <person name="Atanasova L."/>
            <person name="Karlsson M."/>
            <person name="Huettel B."/>
            <person name="Barry K.W."/>
            <person name="Haridas S."/>
            <person name="Chen C."/>
            <person name="Bauer D."/>
            <person name="Andreopoulos W."/>
            <person name="Pangilinan J."/>
            <person name="LaButti K."/>
            <person name="Riley R."/>
            <person name="Lipzen A."/>
            <person name="Clum A."/>
            <person name="Drula E."/>
            <person name="Henrissat B."/>
            <person name="Kohler A."/>
            <person name="Grigoriev I.V."/>
            <person name="Martin F.M."/>
            <person name="Hacquard S."/>
        </authorList>
    </citation>
    <scope>NUCLEOTIDE SEQUENCE</scope>
    <source>
        <strain evidence="1">MPI-CAGE-AT-0021</strain>
    </source>
</reference>
<dbReference type="AlphaFoldDB" id="A0A9P9DCX3"/>
<sequence>MFAKPQEYCKVLAVLLNDGTCPRTGVQLLRKETVEEMFRNQVIRFPNFGRQFIAAAKADLTNPIPEPYPVPGNPAEGWGLTFMLSNGGYLYL</sequence>
<organism evidence="1 2">
    <name type="scientific">Dactylonectria estremocensis</name>
    <dbReference type="NCBI Taxonomy" id="1079267"/>
    <lineage>
        <taxon>Eukaryota</taxon>
        <taxon>Fungi</taxon>
        <taxon>Dikarya</taxon>
        <taxon>Ascomycota</taxon>
        <taxon>Pezizomycotina</taxon>
        <taxon>Sordariomycetes</taxon>
        <taxon>Hypocreomycetidae</taxon>
        <taxon>Hypocreales</taxon>
        <taxon>Nectriaceae</taxon>
        <taxon>Dactylonectria</taxon>
    </lineage>
</organism>
<keyword evidence="2" id="KW-1185">Reference proteome</keyword>
<gene>
    <name evidence="1" type="ORF">B0J13DRAFT_630286</name>
</gene>
<protein>
    <submittedName>
        <fullName evidence="1">Uncharacterized protein</fullName>
    </submittedName>
</protein>
<dbReference type="OrthoDB" id="428260at2759"/>
<comment type="caution">
    <text evidence="1">The sequence shown here is derived from an EMBL/GenBank/DDBJ whole genome shotgun (WGS) entry which is preliminary data.</text>
</comment>
<dbReference type="Proteomes" id="UP000717696">
    <property type="component" value="Unassembled WGS sequence"/>
</dbReference>
<dbReference type="InterPro" id="IPR012338">
    <property type="entry name" value="Beta-lactam/transpept-like"/>
</dbReference>
<dbReference type="EMBL" id="JAGMUU010000035">
    <property type="protein sequence ID" value="KAH7116654.1"/>
    <property type="molecule type" value="Genomic_DNA"/>
</dbReference>
<dbReference type="SUPFAM" id="SSF56601">
    <property type="entry name" value="beta-lactamase/transpeptidase-like"/>
    <property type="match status" value="1"/>
</dbReference>